<proteinExistence type="predicted"/>
<accession>A0A1I6UGM4</accession>
<dbReference type="RefSeq" id="WP_369073418.1">
    <property type="nucleotide sequence ID" value="NZ_FOZU01000016.1"/>
</dbReference>
<dbReference type="EMBL" id="FOZU01000016">
    <property type="protein sequence ID" value="SFT00538.1"/>
    <property type="molecule type" value="Genomic_DNA"/>
</dbReference>
<protein>
    <submittedName>
        <fullName evidence="1">Uncharacterized protein</fullName>
    </submittedName>
</protein>
<gene>
    <name evidence="1" type="ORF">SAMN05444586_101610</name>
</gene>
<dbReference type="NCBIfam" id="NF041705">
    <property type="entry name" value="RIPP_cyclo_YhhA"/>
    <property type="match status" value="1"/>
</dbReference>
<reference evidence="2" key="1">
    <citation type="submission" date="2016-10" db="EMBL/GenBank/DDBJ databases">
        <authorList>
            <person name="Varghese N."/>
            <person name="Submissions S."/>
        </authorList>
    </citation>
    <scope>NUCLEOTIDE SEQUENCE [LARGE SCALE GENOMIC DNA]</scope>
    <source>
        <strain evidence="2">ANC 5076</strain>
    </source>
</reference>
<name>A0A1I6UGM4_9GAMM</name>
<keyword evidence="2" id="KW-1185">Reference proteome</keyword>
<evidence type="ECO:0000313" key="1">
    <source>
        <dbReference type="EMBL" id="SFT00538.1"/>
    </source>
</evidence>
<dbReference type="AlphaFoldDB" id="A0A1I6UGM4"/>
<dbReference type="Proteomes" id="UP000182827">
    <property type="component" value="Unassembled WGS sequence"/>
</dbReference>
<sequence>MQPITQSTVNAHGIKQPALNSVVLQRLIKEVKMEKEQMSCVGGNYDRVHNRHNR</sequence>
<organism evidence="1 2">
    <name type="scientific">Acinetobacter bohemicus</name>
    <dbReference type="NCBI Taxonomy" id="1435036"/>
    <lineage>
        <taxon>Bacteria</taxon>
        <taxon>Pseudomonadati</taxon>
        <taxon>Pseudomonadota</taxon>
        <taxon>Gammaproteobacteria</taxon>
        <taxon>Moraxellales</taxon>
        <taxon>Moraxellaceae</taxon>
        <taxon>Acinetobacter</taxon>
    </lineage>
</organism>
<evidence type="ECO:0000313" key="2">
    <source>
        <dbReference type="Proteomes" id="UP000182827"/>
    </source>
</evidence>